<dbReference type="Pfam" id="PF02653">
    <property type="entry name" value="BPD_transp_2"/>
    <property type="match status" value="1"/>
</dbReference>
<dbReference type="AlphaFoldDB" id="A0AAJ1I9Z2"/>
<reference evidence="7 8" key="1">
    <citation type="submission" date="2022-12" db="EMBL/GenBank/DDBJ databases">
        <title>Metagenome assembled genome from gulf of manar.</title>
        <authorList>
            <person name="Kohli P."/>
            <person name="Pk S."/>
            <person name="Venkata Ramana C."/>
            <person name="Sasikala C."/>
        </authorList>
    </citation>
    <scope>NUCLEOTIDE SEQUENCE [LARGE SCALE GENOMIC DNA]</scope>
    <source>
        <strain evidence="7">JB008</strain>
    </source>
</reference>
<comment type="subcellular location">
    <subcellularLocation>
        <location evidence="1">Cell membrane</location>
        <topology evidence="1">Multi-pass membrane protein</topology>
    </subcellularLocation>
</comment>
<feature type="transmembrane region" description="Helical" evidence="6">
    <location>
        <begin position="153"/>
        <end position="172"/>
    </location>
</feature>
<comment type="caution">
    <text evidence="7">The sequence shown here is derived from an EMBL/GenBank/DDBJ whole genome shotgun (WGS) entry which is preliminary data.</text>
</comment>
<accession>A0AAJ1I9Z2</accession>
<proteinExistence type="predicted"/>
<feature type="transmembrane region" description="Helical" evidence="6">
    <location>
        <begin position="21"/>
        <end position="38"/>
    </location>
</feature>
<feature type="transmembrane region" description="Helical" evidence="6">
    <location>
        <begin position="50"/>
        <end position="68"/>
    </location>
</feature>
<dbReference type="GO" id="GO:0015658">
    <property type="term" value="F:branched-chain amino acid transmembrane transporter activity"/>
    <property type="evidence" value="ECO:0007669"/>
    <property type="project" value="InterPro"/>
</dbReference>
<keyword evidence="4 6" id="KW-1133">Transmembrane helix</keyword>
<feature type="transmembrane region" description="Helical" evidence="6">
    <location>
        <begin position="383"/>
        <end position="405"/>
    </location>
</feature>
<dbReference type="EMBL" id="JAQQAL010000006">
    <property type="protein sequence ID" value="MDC7225388.1"/>
    <property type="molecule type" value="Genomic_DNA"/>
</dbReference>
<protein>
    <submittedName>
        <fullName evidence="7">Branched-chain amino acid ABC transporter permease</fullName>
    </submittedName>
</protein>
<evidence type="ECO:0000256" key="4">
    <source>
        <dbReference type="ARBA" id="ARBA00022989"/>
    </source>
</evidence>
<evidence type="ECO:0000256" key="2">
    <source>
        <dbReference type="ARBA" id="ARBA00022475"/>
    </source>
</evidence>
<feature type="transmembrane region" description="Helical" evidence="6">
    <location>
        <begin position="259"/>
        <end position="275"/>
    </location>
</feature>
<sequence>MSDTAKNGLSRYITAKDVKRSAIMAVWFMFLTFPIMVIKVNTVTDTVEWRWFNMLIIGVASFILSHVWKLMIDRREGRMADAVSSSVIVEKKTLRDRMEEKPMIKKVGSLVILVIAVLFPIVTGMYQTSIMITALLYVVLALGLNIIVGLGGLLVLGYIVFYGVGAYTYALLNYHFGLNFWLALPLGGIFAMIIGILIAIPVLRLRGDYLAIVTLAFGEIFRIVMENWNGLSFGPSGIANIPRPTLFGLDFSIQQSTTLTYYVIVIFVIITIFIVRRLEDSRLGRAWVAMREDEIAGEAMGIDMWKTKLAAFALSTFWAGVAGVIFAGKTTFINPASFTMWESILVLCMVVLGGMGSIPGVISGALIITLLPEYLRAFSELRMLIFGAVLVLVMVFKPEGMIPAIRQKYEFKGITGNKNKGDK</sequence>
<evidence type="ECO:0000313" key="7">
    <source>
        <dbReference type="EMBL" id="MDC7225388.1"/>
    </source>
</evidence>
<evidence type="ECO:0000256" key="6">
    <source>
        <dbReference type="SAM" id="Phobius"/>
    </source>
</evidence>
<feature type="transmembrane region" description="Helical" evidence="6">
    <location>
        <begin position="128"/>
        <end position="148"/>
    </location>
</feature>
<feature type="transmembrane region" description="Helical" evidence="6">
    <location>
        <begin position="178"/>
        <end position="200"/>
    </location>
</feature>
<organism evidence="7 8">
    <name type="scientific">Candidatus Thalassospirochaeta sargassi</name>
    <dbReference type="NCBI Taxonomy" id="3119039"/>
    <lineage>
        <taxon>Bacteria</taxon>
        <taxon>Pseudomonadati</taxon>
        <taxon>Spirochaetota</taxon>
        <taxon>Spirochaetia</taxon>
        <taxon>Spirochaetales</taxon>
        <taxon>Spirochaetaceae</taxon>
        <taxon>Candidatus Thalassospirochaeta</taxon>
    </lineage>
</organism>
<dbReference type="InterPro" id="IPR043428">
    <property type="entry name" value="LivM-like"/>
</dbReference>
<evidence type="ECO:0000313" key="8">
    <source>
        <dbReference type="Proteomes" id="UP001221217"/>
    </source>
</evidence>
<feature type="transmembrane region" description="Helical" evidence="6">
    <location>
        <begin position="309"/>
        <end position="332"/>
    </location>
</feature>
<name>A0AAJ1I9Z2_9SPIO</name>
<dbReference type="Proteomes" id="UP001221217">
    <property type="component" value="Unassembled WGS sequence"/>
</dbReference>
<evidence type="ECO:0000256" key="3">
    <source>
        <dbReference type="ARBA" id="ARBA00022692"/>
    </source>
</evidence>
<dbReference type="PANTHER" id="PTHR30482">
    <property type="entry name" value="HIGH-AFFINITY BRANCHED-CHAIN AMINO ACID TRANSPORT SYSTEM PERMEASE"/>
    <property type="match status" value="1"/>
</dbReference>
<dbReference type="InterPro" id="IPR001851">
    <property type="entry name" value="ABC_transp_permease"/>
</dbReference>
<feature type="transmembrane region" description="Helical" evidence="6">
    <location>
        <begin position="103"/>
        <end position="122"/>
    </location>
</feature>
<evidence type="ECO:0000256" key="1">
    <source>
        <dbReference type="ARBA" id="ARBA00004651"/>
    </source>
</evidence>
<dbReference type="GO" id="GO:0005886">
    <property type="term" value="C:plasma membrane"/>
    <property type="evidence" value="ECO:0007669"/>
    <property type="project" value="UniProtKB-SubCell"/>
</dbReference>
<keyword evidence="2" id="KW-1003">Cell membrane</keyword>
<feature type="transmembrane region" description="Helical" evidence="6">
    <location>
        <begin position="344"/>
        <end position="371"/>
    </location>
</feature>
<evidence type="ECO:0000256" key="5">
    <source>
        <dbReference type="ARBA" id="ARBA00023136"/>
    </source>
</evidence>
<keyword evidence="3 6" id="KW-0812">Transmembrane</keyword>
<dbReference type="PANTHER" id="PTHR30482:SF20">
    <property type="entry name" value="HIGH-AFFINITY BRANCHED-CHAIN AMINO ACID TRANSPORT SYSTEM PERMEASE PROTEIN LIVM"/>
    <property type="match status" value="1"/>
</dbReference>
<dbReference type="CDD" id="cd06581">
    <property type="entry name" value="TM_PBP1_LivM_like"/>
    <property type="match status" value="1"/>
</dbReference>
<feature type="transmembrane region" description="Helical" evidence="6">
    <location>
        <begin position="207"/>
        <end position="225"/>
    </location>
</feature>
<gene>
    <name evidence="7" type="ORF">PQJ61_01340</name>
</gene>
<keyword evidence="5 6" id="KW-0472">Membrane</keyword>